<dbReference type="Gene3D" id="3.40.50.720">
    <property type="entry name" value="NAD(P)-binding Rossmann-like Domain"/>
    <property type="match status" value="1"/>
</dbReference>
<dbReference type="PROSITE" id="PS00061">
    <property type="entry name" value="ADH_SHORT"/>
    <property type="match status" value="1"/>
</dbReference>
<dbReference type="InterPro" id="IPR057326">
    <property type="entry name" value="KR_dom"/>
</dbReference>
<dbReference type="Proteomes" id="UP000199647">
    <property type="component" value="Unassembled WGS sequence"/>
</dbReference>
<accession>A0A1H9A017</accession>
<dbReference type="PRINTS" id="PR00080">
    <property type="entry name" value="SDRFAMILY"/>
</dbReference>
<dbReference type="PANTHER" id="PTHR42760">
    <property type="entry name" value="SHORT-CHAIN DEHYDROGENASES/REDUCTASES FAMILY MEMBER"/>
    <property type="match status" value="1"/>
</dbReference>
<dbReference type="STRING" id="1855383.SAMN05216548_101290"/>
<dbReference type="FunFam" id="3.40.50.720:FF:000173">
    <property type="entry name" value="3-oxoacyl-[acyl-carrier protein] reductase"/>
    <property type="match status" value="1"/>
</dbReference>
<dbReference type="PANTHER" id="PTHR42760:SF132">
    <property type="entry name" value="SHORT-CHAIN DEHYDROGENASE_REDUCTASE FAMILY PROTEIN"/>
    <property type="match status" value="1"/>
</dbReference>
<protein>
    <submittedName>
        <fullName evidence="4">Glucose 1-dehydrogenase</fullName>
    </submittedName>
</protein>
<sequence length="270" mass="28544">MAAERDMLRLDGQVAVVTGASSGIGAGAAEALAEAGAAVLVNYHSDRDGAEKTLKAVREAGSRGFVMKGDVASEADVIALFDAAEKELGPVDIVFSNAGIQKDAAFTDMTLDDWNTVISLNLTGGFLCSREAVRRFRKKGRREEISRSLGKIVFNSSVHEVIPWAGHANYAAAKGGISLLMQTLAQEVAHEGIRVNSVAPGAIATAINEEERRKGEKEMLKLIPYGRIGDPLDVGRAVAWLASDAADYVVGHSLFADGGMRLYPGFIGNG</sequence>
<dbReference type="InterPro" id="IPR020904">
    <property type="entry name" value="Sc_DH/Rdtase_CS"/>
</dbReference>
<organism evidence="4 5">
    <name type="scientific">Faunimonas pinastri</name>
    <dbReference type="NCBI Taxonomy" id="1855383"/>
    <lineage>
        <taxon>Bacteria</taxon>
        <taxon>Pseudomonadati</taxon>
        <taxon>Pseudomonadota</taxon>
        <taxon>Alphaproteobacteria</taxon>
        <taxon>Hyphomicrobiales</taxon>
        <taxon>Afifellaceae</taxon>
        <taxon>Faunimonas</taxon>
    </lineage>
</organism>
<evidence type="ECO:0000259" key="3">
    <source>
        <dbReference type="SMART" id="SM00822"/>
    </source>
</evidence>
<dbReference type="InterPro" id="IPR036291">
    <property type="entry name" value="NAD(P)-bd_dom_sf"/>
</dbReference>
<dbReference type="PRINTS" id="PR00081">
    <property type="entry name" value="GDHRDH"/>
</dbReference>
<evidence type="ECO:0000256" key="1">
    <source>
        <dbReference type="ARBA" id="ARBA00006484"/>
    </source>
</evidence>
<evidence type="ECO:0000256" key="2">
    <source>
        <dbReference type="ARBA" id="ARBA00023002"/>
    </source>
</evidence>
<dbReference type="GO" id="GO:0016616">
    <property type="term" value="F:oxidoreductase activity, acting on the CH-OH group of donors, NAD or NADP as acceptor"/>
    <property type="evidence" value="ECO:0007669"/>
    <property type="project" value="TreeGrafter"/>
</dbReference>
<feature type="domain" description="Ketoreductase" evidence="3">
    <location>
        <begin position="13"/>
        <end position="206"/>
    </location>
</feature>
<proteinExistence type="inferred from homology"/>
<name>A0A1H9A017_9HYPH</name>
<evidence type="ECO:0000313" key="4">
    <source>
        <dbReference type="EMBL" id="SEP70020.1"/>
    </source>
</evidence>
<dbReference type="AlphaFoldDB" id="A0A1H9A017"/>
<comment type="similarity">
    <text evidence="1">Belongs to the short-chain dehydrogenases/reductases (SDR) family.</text>
</comment>
<evidence type="ECO:0000313" key="5">
    <source>
        <dbReference type="Proteomes" id="UP000199647"/>
    </source>
</evidence>
<keyword evidence="5" id="KW-1185">Reference proteome</keyword>
<dbReference type="InterPro" id="IPR002347">
    <property type="entry name" value="SDR_fam"/>
</dbReference>
<dbReference type="EMBL" id="FOFG01000001">
    <property type="protein sequence ID" value="SEP70020.1"/>
    <property type="molecule type" value="Genomic_DNA"/>
</dbReference>
<dbReference type="SMART" id="SM00822">
    <property type="entry name" value="PKS_KR"/>
    <property type="match status" value="1"/>
</dbReference>
<dbReference type="Pfam" id="PF13561">
    <property type="entry name" value="adh_short_C2"/>
    <property type="match status" value="1"/>
</dbReference>
<dbReference type="RefSeq" id="WP_238858083.1">
    <property type="nucleotide sequence ID" value="NZ_FOFG01000001.1"/>
</dbReference>
<reference evidence="4 5" key="1">
    <citation type="submission" date="2016-10" db="EMBL/GenBank/DDBJ databases">
        <authorList>
            <person name="de Groot N.N."/>
        </authorList>
    </citation>
    <scope>NUCLEOTIDE SEQUENCE [LARGE SCALE GENOMIC DNA]</scope>
    <source>
        <strain evidence="4 5">A52C2</strain>
    </source>
</reference>
<keyword evidence="2" id="KW-0560">Oxidoreductase</keyword>
<dbReference type="SUPFAM" id="SSF51735">
    <property type="entry name" value="NAD(P)-binding Rossmann-fold domains"/>
    <property type="match status" value="1"/>
</dbReference>
<gene>
    <name evidence="4" type="ORF">SAMN05216548_101290</name>
</gene>